<gene>
    <name evidence="1" type="ORF">HPB49_019159</name>
</gene>
<dbReference type="Proteomes" id="UP000821865">
    <property type="component" value="Chromosome 4"/>
</dbReference>
<evidence type="ECO:0000313" key="1">
    <source>
        <dbReference type="EMBL" id="KAH7954492.1"/>
    </source>
</evidence>
<protein>
    <submittedName>
        <fullName evidence="1">Uncharacterized protein</fullName>
    </submittedName>
</protein>
<comment type="caution">
    <text evidence="1">The sequence shown here is derived from an EMBL/GenBank/DDBJ whole genome shotgun (WGS) entry which is preliminary data.</text>
</comment>
<evidence type="ECO:0000313" key="2">
    <source>
        <dbReference type="Proteomes" id="UP000821865"/>
    </source>
</evidence>
<organism evidence="1 2">
    <name type="scientific">Dermacentor silvarum</name>
    <name type="common">Tick</name>
    <dbReference type="NCBI Taxonomy" id="543639"/>
    <lineage>
        <taxon>Eukaryota</taxon>
        <taxon>Metazoa</taxon>
        <taxon>Ecdysozoa</taxon>
        <taxon>Arthropoda</taxon>
        <taxon>Chelicerata</taxon>
        <taxon>Arachnida</taxon>
        <taxon>Acari</taxon>
        <taxon>Parasitiformes</taxon>
        <taxon>Ixodida</taxon>
        <taxon>Ixodoidea</taxon>
        <taxon>Ixodidae</taxon>
        <taxon>Rhipicephalinae</taxon>
        <taxon>Dermacentor</taxon>
    </lineage>
</organism>
<accession>A0ACB8CZ46</accession>
<sequence>MDSVLLSGSSPTFGGWVPLGRAEQDAERRRGPDPAAAANGPAQERSSPEEDTSHAGRWLRYTSFVAALAVAMSATLFTVPVALIARLGSCPHGCFSLPKDLSSSLNGSVHPCDDFYGHVCSGWDNSARVRYLSALDMYSAKFSRTIIKSILLEHIPARSTTARGKAAGFIFRCLSRTEEENVTTFSAFLKELGLPWPSKSPATRSQLLDTLVRASLQLGMPMFWAFYVGRHPSRPSENTIYMTLDPRFSQWIRDIEALAADGKADDYLRRCAEIVGRTGQSYSLMIQQVMQTHSEVVELVRRFWGSGAVPQYYNLSDPDLRRAVNGYLPDDSQLWPVDEIVNLQPEFFEKFDATHLSQNGYQERFKLFLGAYVVWVLSPIVSRYLTTSMLVDMKHENSADDYRFFKCLEALETLMPLVKWQLHRDAQKNLEPTWNIVSLSARALSEWMSSYDRKMQKLGTSLLSRLATNAFNMTNTWQMLDSAFAYLPNDTQPPFFELYRRYAKATVTYFKQSLRRPQHSIYHVPGVASVLLYRVTVGREVTVPHFLASSPLFEPWYPASLLPALAGTLATAQMVSLLRFAMYYNSRFQAYGLKNISRTAPGVRALGDDVYRLEKVLNISGVLPDASKHEFRTVYEESVAAHTSIRVPDSPDWRRLSAGVKRAAAPPGSQPNPFSSYEPHQFFFYLACFKHCGGWARERDTKVALCNVALPASPRFRQAFKCGPQHRLFTDFMWPEPSEQPT</sequence>
<reference evidence="1" key="1">
    <citation type="submission" date="2020-05" db="EMBL/GenBank/DDBJ databases">
        <title>Large-scale comparative analyses of tick genomes elucidate their genetic diversity and vector capacities.</title>
        <authorList>
            <person name="Jia N."/>
            <person name="Wang J."/>
            <person name="Shi W."/>
            <person name="Du L."/>
            <person name="Sun Y."/>
            <person name="Zhan W."/>
            <person name="Jiang J."/>
            <person name="Wang Q."/>
            <person name="Zhang B."/>
            <person name="Ji P."/>
            <person name="Sakyi L.B."/>
            <person name="Cui X."/>
            <person name="Yuan T."/>
            <person name="Jiang B."/>
            <person name="Yang W."/>
            <person name="Lam T.T.-Y."/>
            <person name="Chang Q."/>
            <person name="Ding S."/>
            <person name="Wang X."/>
            <person name="Zhu J."/>
            <person name="Ruan X."/>
            <person name="Zhao L."/>
            <person name="Wei J."/>
            <person name="Que T."/>
            <person name="Du C."/>
            <person name="Cheng J."/>
            <person name="Dai P."/>
            <person name="Han X."/>
            <person name="Huang E."/>
            <person name="Gao Y."/>
            <person name="Liu J."/>
            <person name="Shao H."/>
            <person name="Ye R."/>
            <person name="Li L."/>
            <person name="Wei W."/>
            <person name="Wang X."/>
            <person name="Wang C."/>
            <person name="Yang T."/>
            <person name="Huo Q."/>
            <person name="Li W."/>
            <person name="Guo W."/>
            <person name="Chen H."/>
            <person name="Zhou L."/>
            <person name="Ni X."/>
            <person name="Tian J."/>
            <person name="Zhou Y."/>
            <person name="Sheng Y."/>
            <person name="Liu T."/>
            <person name="Pan Y."/>
            <person name="Xia L."/>
            <person name="Li J."/>
            <person name="Zhao F."/>
            <person name="Cao W."/>
        </authorList>
    </citation>
    <scope>NUCLEOTIDE SEQUENCE</scope>
    <source>
        <strain evidence="1">Dsil-2018</strain>
    </source>
</reference>
<proteinExistence type="predicted"/>
<dbReference type="EMBL" id="CM023473">
    <property type="protein sequence ID" value="KAH7954492.1"/>
    <property type="molecule type" value="Genomic_DNA"/>
</dbReference>
<name>A0ACB8CZ46_DERSI</name>
<keyword evidence="2" id="KW-1185">Reference proteome</keyword>